<dbReference type="InterPro" id="IPR007364">
    <property type="entry name" value="SFM1-like"/>
</dbReference>
<dbReference type="InParanoid" id="A0A0C3B8Y6"/>
<keyword evidence="2" id="KW-1185">Reference proteome</keyword>
<proteinExistence type="predicted"/>
<dbReference type="AlphaFoldDB" id="A0A0C3B8Y6"/>
<reference evidence="1 2" key="1">
    <citation type="submission" date="2014-04" db="EMBL/GenBank/DDBJ databases">
        <authorList>
            <consortium name="DOE Joint Genome Institute"/>
            <person name="Kuo A."/>
            <person name="Tarkka M."/>
            <person name="Buscot F."/>
            <person name="Kohler A."/>
            <person name="Nagy L.G."/>
            <person name="Floudas D."/>
            <person name="Copeland A."/>
            <person name="Barry K.W."/>
            <person name="Cichocki N."/>
            <person name="Veneault-Fourrey C."/>
            <person name="LaButti K."/>
            <person name="Lindquist E.A."/>
            <person name="Lipzen A."/>
            <person name="Lundell T."/>
            <person name="Morin E."/>
            <person name="Murat C."/>
            <person name="Sun H."/>
            <person name="Tunlid A."/>
            <person name="Henrissat B."/>
            <person name="Grigoriev I.V."/>
            <person name="Hibbett D.S."/>
            <person name="Martin F."/>
            <person name="Nordberg H.P."/>
            <person name="Cantor M.N."/>
            <person name="Hua S.X."/>
        </authorList>
    </citation>
    <scope>NUCLEOTIDE SEQUENCE [LARGE SCALE GENOMIC DNA]</scope>
    <source>
        <strain evidence="1 2">F 1598</strain>
    </source>
</reference>
<organism evidence="1 2">
    <name type="scientific">Piloderma croceum (strain F 1598)</name>
    <dbReference type="NCBI Taxonomy" id="765440"/>
    <lineage>
        <taxon>Eukaryota</taxon>
        <taxon>Fungi</taxon>
        <taxon>Dikarya</taxon>
        <taxon>Basidiomycota</taxon>
        <taxon>Agaricomycotina</taxon>
        <taxon>Agaricomycetes</taxon>
        <taxon>Agaricomycetidae</taxon>
        <taxon>Atheliales</taxon>
        <taxon>Atheliaceae</taxon>
        <taxon>Piloderma</taxon>
    </lineage>
</organism>
<dbReference type="GO" id="GO:0035241">
    <property type="term" value="F:protein-arginine omega-N monomethyltransferase activity"/>
    <property type="evidence" value="ECO:0007669"/>
    <property type="project" value="TreeGrafter"/>
</dbReference>
<dbReference type="PANTHER" id="PTHR35517:SF1">
    <property type="entry name" value="PROTEIN ARGININE N-METHYLTRANSFERASE SFM1"/>
    <property type="match status" value="1"/>
</dbReference>
<reference evidence="2" key="2">
    <citation type="submission" date="2015-01" db="EMBL/GenBank/DDBJ databases">
        <title>Evolutionary Origins and Diversification of the Mycorrhizal Mutualists.</title>
        <authorList>
            <consortium name="DOE Joint Genome Institute"/>
            <consortium name="Mycorrhizal Genomics Consortium"/>
            <person name="Kohler A."/>
            <person name="Kuo A."/>
            <person name="Nagy L.G."/>
            <person name="Floudas D."/>
            <person name="Copeland A."/>
            <person name="Barry K.W."/>
            <person name="Cichocki N."/>
            <person name="Veneault-Fourrey C."/>
            <person name="LaButti K."/>
            <person name="Lindquist E.A."/>
            <person name="Lipzen A."/>
            <person name="Lundell T."/>
            <person name="Morin E."/>
            <person name="Murat C."/>
            <person name="Riley R."/>
            <person name="Ohm R."/>
            <person name="Sun H."/>
            <person name="Tunlid A."/>
            <person name="Henrissat B."/>
            <person name="Grigoriev I.V."/>
            <person name="Hibbett D.S."/>
            <person name="Martin F."/>
        </authorList>
    </citation>
    <scope>NUCLEOTIDE SEQUENCE [LARGE SCALE GENOMIC DNA]</scope>
    <source>
        <strain evidence="2">F 1598</strain>
    </source>
</reference>
<name>A0A0C3B8Y6_PILCF</name>
<sequence>MSFTYVIEHMEEDEDTTKAIPPWVELEYAHMRILAGPGAQVYFTHLSQTSSDSLTKIFEEAPNSDVLAQTLCHKIGVLDLMKKSSIPLEKVCLLDPKAEEELSPRDGDGRFSWFLFGGILGDDPPRDRTSELRSLGFPTRNLGPMQMTTDTALGVSKIVVHDKILLDKITYVDNPTIRFNAKESVEMPFRYIEDKREPLLPPGMRELLHEDLNKSFDF</sequence>
<evidence type="ECO:0008006" key="3">
    <source>
        <dbReference type="Google" id="ProtNLM"/>
    </source>
</evidence>
<dbReference type="Proteomes" id="UP000054166">
    <property type="component" value="Unassembled WGS sequence"/>
</dbReference>
<dbReference type="CDD" id="cd18090">
    <property type="entry name" value="Arginine_MT_Sfm1"/>
    <property type="match status" value="1"/>
</dbReference>
<dbReference type="HOGENOM" id="CLU_080487_0_0_1"/>
<dbReference type="EMBL" id="KN832993">
    <property type="protein sequence ID" value="KIM82748.1"/>
    <property type="molecule type" value="Genomic_DNA"/>
</dbReference>
<dbReference type="STRING" id="765440.A0A0C3B8Y6"/>
<gene>
    <name evidence="1" type="ORF">PILCRDRAFT_820046</name>
</gene>
<protein>
    <recommendedName>
        <fullName evidence="3">DUF431-domain-containing protein</fullName>
    </recommendedName>
</protein>
<evidence type="ECO:0000313" key="1">
    <source>
        <dbReference type="EMBL" id="KIM82748.1"/>
    </source>
</evidence>
<accession>A0A0C3B8Y6</accession>
<dbReference type="Pfam" id="PF04252">
    <property type="entry name" value="SFM1-like"/>
    <property type="match status" value="1"/>
</dbReference>
<dbReference type="OrthoDB" id="373498at2759"/>
<evidence type="ECO:0000313" key="2">
    <source>
        <dbReference type="Proteomes" id="UP000054166"/>
    </source>
</evidence>
<dbReference type="PANTHER" id="PTHR35517">
    <property type="entry name" value="PROTEIN ARGININE N-METHYLTRANSFERASE SFM1"/>
    <property type="match status" value="1"/>
</dbReference>